<reference evidence="1 2" key="1">
    <citation type="submission" date="2019-05" db="EMBL/GenBank/DDBJ databases">
        <title>Mikania micrantha, genome provides insights into the molecular mechanism of rapid growth.</title>
        <authorList>
            <person name="Liu B."/>
        </authorList>
    </citation>
    <scope>NUCLEOTIDE SEQUENCE [LARGE SCALE GENOMIC DNA]</scope>
    <source>
        <strain evidence="1">NLD-2019</strain>
        <tissue evidence="1">Leaf</tissue>
    </source>
</reference>
<sequence>MTLTSSRYAIRKKKTFAVREVIREFPAYFVHRGEAPQPFHRPFSIIFGVGEHSRSLRKHLGSIGGLEDFVYM</sequence>
<name>A0A5N6LHY1_9ASTR</name>
<dbReference type="Proteomes" id="UP000326396">
    <property type="component" value="Unassembled WGS sequence"/>
</dbReference>
<keyword evidence="2" id="KW-1185">Reference proteome</keyword>
<dbReference type="EMBL" id="SZYD01000528">
    <property type="protein sequence ID" value="KAD1735755.1"/>
    <property type="molecule type" value="Genomic_DNA"/>
</dbReference>
<protein>
    <submittedName>
        <fullName evidence="1">Uncharacterized protein</fullName>
    </submittedName>
</protein>
<evidence type="ECO:0000313" key="2">
    <source>
        <dbReference type="Proteomes" id="UP000326396"/>
    </source>
</evidence>
<comment type="caution">
    <text evidence="1">The sequence shown here is derived from an EMBL/GenBank/DDBJ whole genome shotgun (WGS) entry which is preliminary data.</text>
</comment>
<dbReference type="AlphaFoldDB" id="A0A5N6LHY1"/>
<evidence type="ECO:0000313" key="1">
    <source>
        <dbReference type="EMBL" id="KAD1735755.1"/>
    </source>
</evidence>
<proteinExistence type="predicted"/>
<accession>A0A5N6LHY1</accession>
<organism evidence="1 2">
    <name type="scientific">Mikania micrantha</name>
    <name type="common">bitter vine</name>
    <dbReference type="NCBI Taxonomy" id="192012"/>
    <lineage>
        <taxon>Eukaryota</taxon>
        <taxon>Viridiplantae</taxon>
        <taxon>Streptophyta</taxon>
        <taxon>Embryophyta</taxon>
        <taxon>Tracheophyta</taxon>
        <taxon>Spermatophyta</taxon>
        <taxon>Magnoliopsida</taxon>
        <taxon>eudicotyledons</taxon>
        <taxon>Gunneridae</taxon>
        <taxon>Pentapetalae</taxon>
        <taxon>asterids</taxon>
        <taxon>campanulids</taxon>
        <taxon>Asterales</taxon>
        <taxon>Asteraceae</taxon>
        <taxon>Asteroideae</taxon>
        <taxon>Heliantheae alliance</taxon>
        <taxon>Eupatorieae</taxon>
        <taxon>Mikania</taxon>
    </lineage>
</organism>
<gene>
    <name evidence="1" type="ORF">E3N88_42369</name>
</gene>